<keyword evidence="4 7" id="KW-0812">Transmembrane</keyword>
<feature type="transmembrane region" description="Helical" evidence="7">
    <location>
        <begin position="289"/>
        <end position="311"/>
    </location>
</feature>
<comment type="subcellular location">
    <subcellularLocation>
        <location evidence="1">Cell membrane</location>
        <topology evidence="1">Multi-pass membrane protein</topology>
    </subcellularLocation>
</comment>
<dbReference type="GO" id="GO:0005886">
    <property type="term" value="C:plasma membrane"/>
    <property type="evidence" value="ECO:0007669"/>
    <property type="project" value="UniProtKB-SubCell"/>
</dbReference>
<dbReference type="RefSeq" id="WP_146324044.1">
    <property type="nucleotide sequence ID" value="NZ_BAABLR010000024.1"/>
</dbReference>
<dbReference type="AlphaFoldDB" id="A0A5C5UMJ3"/>
<keyword evidence="5 7" id="KW-1133">Transmembrane helix</keyword>
<sequence length="312" mass="32557">MTSRIDVPTAAWALPLFTAVALTGAFVVIVAEGRPVTLPGTLDTWATVFLAIMVQAIPFLVLGTMLSGAISAWVPASVFRKLPANMPVAALSGMVLPACECASVPVAHSLMRRGVSQAQALVFLVASPAVNPVVIVATAVAFPDNPRMVWARFVASLAAAMFIGWIWKRIGHAIEMPDTHSHHHGFIDVAARDFLQAAGFLVPGAMAAAAFKLWVPNSFGSNVVVAVLFLVAAAIILSLCSEADAFVAASFTTAPAVAQLAFMVVGPMIDVKLIMLHAGTFGPRFALRFLPLVLACAVIASVAIGLAFFGLG</sequence>
<evidence type="ECO:0000256" key="7">
    <source>
        <dbReference type="SAM" id="Phobius"/>
    </source>
</evidence>
<gene>
    <name evidence="8" type="ORF">FRX94_05055</name>
</gene>
<comment type="caution">
    <text evidence="8">The sequence shown here is derived from an EMBL/GenBank/DDBJ whole genome shotgun (WGS) entry which is preliminary data.</text>
</comment>
<feature type="transmembrane region" description="Helical" evidence="7">
    <location>
        <begin position="221"/>
        <end position="239"/>
    </location>
</feature>
<comment type="similarity">
    <text evidence="2">Belongs to the UPF0718 family.</text>
</comment>
<dbReference type="EMBL" id="VOHM01000008">
    <property type="protein sequence ID" value="TWT26600.1"/>
    <property type="molecule type" value="Genomic_DNA"/>
</dbReference>
<feature type="transmembrane region" description="Helical" evidence="7">
    <location>
        <begin position="148"/>
        <end position="167"/>
    </location>
</feature>
<dbReference type="Proteomes" id="UP000320791">
    <property type="component" value="Unassembled WGS sequence"/>
</dbReference>
<evidence type="ECO:0000256" key="5">
    <source>
        <dbReference type="ARBA" id="ARBA00022989"/>
    </source>
</evidence>
<keyword evidence="3" id="KW-1003">Cell membrane</keyword>
<keyword evidence="6 7" id="KW-0472">Membrane</keyword>
<evidence type="ECO:0000256" key="4">
    <source>
        <dbReference type="ARBA" id="ARBA00022692"/>
    </source>
</evidence>
<name>A0A5C5UMJ3_9CORY</name>
<evidence type="ECO:0000256" key="1">
    <source>
        <dbReference type="ARBA" id="ARBA00004651"/>
    </source>
</evidence>
<keyword evidence="9" id="KW-1185">Reference proteome</keyword>
<organism evidence="8 9">
    <name type="scientific">Corynebacterium canis</name>
    <dbReference type="NCBI Taxonomy" id="679663"/>
    <lineage>
        <taxon>Bacteria</taxon>
        <taxon>Bacillati</taxon>
        <taxon>Actinomycetota</taxon>
        <taxon>Actinomycetes</taxon>
        <taxon>Mycobacteriales</taxon>
        <taxon>Corynebacteriaceae</taxon>
        <taxon>Corynebacterium</taxon>
    </lineage>
</organism>
<dbReference type="InterPro" id="IPR005524">
    <property type="entry name" value="DUF318"/>
</dbReference>
<evidence type="ECO:0000256" key="2">
    <source>
        <dbReference type="ARBA" id="ARBA00006386"/>
    </source>
</evidence>
<evidence type="ECO:0000256" key="3">
    <source>
        <dbReference type="ARBA" id="ARBA00022475"/>
    </source>
</evidence>
<evidence type="ECO:0000313" key="9">
    <source>
        <dbReference type="Proteomes" id="UP000320791"/>
    </source>
</evidence>
<feature type="transmembrane region" description="Helical" evidence="7">
    <location>
        <begin position="45"/>
        <end position="74"/>
    </location>
</feature>
<protein>
    <submittedName>
        <fullName evidence="8">Permease</fullName>
    </submittedName>
</protein>
<dbReference type="InterPro" id="IPR052923">
    <property type="entry name" value="UPF0718"/>
</dbReference>
<accession>A0A5C5UMJ3</accession>
<dbReference type="PANTHER" id="PTHR34184">
    <property type="entry name" value="UPF0718 PROTEIN YCGR"/>
    <property type="match status" value="1"/>
</dbReference>
<evidence type="ECO:0000313" key="8">
    <source>
        <dbReference type="EMBL" id="TWT26600.1"/>
    </source>
</evidence>
<dbReference type="Pfam" id="PF03773">
    <property type="entry name" value="ArsP_1"/>
    <property type="match status" value="1"/>
</dbReference>
<feature type="transmembrane region" description="Helical" evidence="7">
    <location>
        <begin position="120"/>
        <end position="142"/>
    </location>
</feature>
<feature type="transmembrane region" description="Helical" evidence="7">
    <location>
        <begin position="194"/>
        <end position="215"/>
    </location>
</feature>
<dbReference type="PANTHER" id="PTHR34184:SF4">
    <property type="entry name" value="UPF0718 PROTEIN YCGR"/>
    <property type="match status" value="1"/>
</dbReference>
<proteinExistence type="inferred from homology"/>
<feature type="transmembrane region" description="Helical" evidence="7">
    <location>
        <begin position="246"/>
        <end position="269"/>
    </location>
</feature>
<reference evidence="8 9" key="1">
    <citation type="submission" date="2019-08" db="EMBL/GenBank/DDBJ databases">
        <authorList>
            <person name="Lei W."/>
        </authorList>
    </citation>
    <scope>NUCLEOTIDE SEQUENCE [LARGE SCALE GENOMIC DNA]</scope>
    <source>
        <strain evidence="8 9">CCUG 58627</strain>
    </source>
</reference>
<feature type="transmembrane region" description="Helical" evidence="7">
    <location>
        <begin position="12"/>
        <end position="33"/>
    </location>
</feature>
<dbReference type="OrthoDB" id="9810876at2"/>
<evidence type="ECO:0000256" key="6">
    <source>
        <dbReference type="ARBA" id="ARBA00023136"/>
    </source>
</evidence>